<evidence type="ECO:0000313" key="2">
    <source>
        <dbReference type="Proteomes" id="UP000789831"/>
    </source>
</evidence>
<dbReference type="AlphaFoldDB" id="A0A9N9EY85"/>
<evidence type="ECO:0000313" key="1">
    <source>
        <dbReference type="EMBL" id="CAG8696003.1"/>
    </source>
</evidence>
<accession>A0A9N9EY85</accession>
<keyword evidence="2" id="KW-1185">Reference proteome</keyword>
<sequence length="122" mass="14143">NENFNYYGITDESLCPLCKLDHDDDNGIEGNYKAGSYYIKCEQRGIEIEFPEEKSTIHEAVQKRFSFLRYTNSNAWYRDVFKYTNSEAKCPVCEEVHTRSGIWGNWSCLEFAGNSSKGIKQN</sequence>
<proteinExistence type="predicted"/>
<reference evidence="1" key="1">
    <citation type="submission" date="2021-06" db="EMBL/GenBank/DDBJ databases">
        <authorList>
            <person name="Kallberg Y."/>
            <person name="Tangrot J."/>
            <person name="Rosling A."/>
        </authorList>
    </citation>
    <scope>NUCLEOTIDE SEQUENCE</scope>
    <source>
        <strain evidence="1">MT106</strain>
    </source>
</reference>
<dbReference type="Proteomes" id="UP000789831">
    <property type="component" value="Unassembled WGS sequence"/>
</dbReference>
<feature type="non-terminal residue" evidence="1">
    <location>
        <position position="1"/>
    </location>
</feature>
<organism evidence="1 2">
    <name type="scientific">Ambispora gerdemannii</name>
    <dbReference type="NCBI Taxonomy" id="144530"/>
    <lineage>
        <taxon>Eukaryota</taxon>
        <taxon>Fungi</taxon>
        <taxon>Fungi incertae sedis</taxon>
        <taxon>Mucoromycota</taxon>
        <taxon>Glomeromycotina</taxon>
        <taxon>Glomeromycetes</taxon>
        <taxon>Archaeosporales</taxon>
        <taxon>Ambisporaceae</taxon>
        <taxon>Ambispora</taxon>
    </lineage>
</organism>
<protein>
    <submittedName>
        <fullName evidence="1">1635_t:CDS:1</fullName>
    </submittedName>
</protein>
<name>A0A9N9EY85_9GLOM</name>
<comment type="caution">
    <text evidence="1">The sequence shown here is derived from an EMBL/GenBank/DDBJ whole genome shotgun (WGS) entry which is preliminary data.</text>
</comment>
<feature type="non-terminal residue" evidence="1">
    <location>
        <position position="122"/>
    </location>
</feature>
<dbReference type="EMBL" id="CAJVPL010016589">
    <property type="protein sequence ID" value="CAG8696003.1"/>
    <property type="molecule type" value="Genomic_DNA"/>
</dbReference>
<dbReference type="OrthoDB" id="2415295at2759"/>
<gene>
    <name evidence="1" type="ORF">AGERDE_LOCUS13274</name>
</gene>